<proteinExistence type="inferred from homology"/>
<dbReference type="PANTHER" id="PTHR43630:SF2">
    <property type="entry name" value="GLYCOSYLTRANSFERASE"/>
    <property type="match status" value="1"/>
</dbReference>
<dbReference type="OrthoDB" id="9815923at2"/>
<dbReference type="SUPFAM" id="SSF53448">
    <property type="entry name" value="Nucleotide-diphospho-sugar transferases"/>
    <property type="match status" value="1"/>
</dbReference>
<dbReference type="KEGG" id="fsm:CCS41_12970"/>
<protein>
    <submittedName>
        <fullName evidence="3">Lipopolysaccharide biosynthesis protein</fullName>
    </submittedName>
</protein>
<feature type="domain" description="Glycosyltransferase 2-like" evidence="2">
    <location>
        <begin position="8"/>
        <end position="128"/>
    </location>
</feature>
<dbReference type="CDD" id="cd02511">
    <property type="entry name" value="Beta4Glucosyltransferase"/>
    <property type="match status" value="1"/>
</dbReference>
<evidence type="ECO:0000256" key="1">
    <source>
        <dbReference type="ARBA" id="ARBA00038494"/>
    </source>
</evidence>
<reference evidence="3 4" key="1">
    <citation type="submission" date="2017-05" db="EMBL/GenBank/DDBJ databases">
        <title>Genome sequence of Candidatus Fukatsuia symbiotica and Candidatus Hamiltonella defensa from Acyrthosiphon pisum strain 5D.</title>
        <authorList>
            <person name="Patel V.A."/>
            <person name="Chevignon G."/>
            <person name="Russell J.A."/>
            <person name="Oliver K.M."/>
        </authorList>
    </citation>
    <scope>NUCLEOTIDE SEQUENCE [LARGE SCALE GENOMIC DNA]</scope>
    <source>
        <strain evidence="3 4">5D</strain>
    </source>
</reference>
<evidence type="ECO:0000313" key="3">
    <source>
        <dbReference type="EMBL" id="AWK15177.1"/>
    </source>
</evidence>
<dbReference type="EMBL" id="CP021659">
    <property type="protein sequence ID" value="AWK15177.1"/>
    <property type="molecule type" value="Genomic_DNA"/>
</dbReference>
<comment type="similarity">
    <text evidence="1">Belongs to the glycosyltransferase 2 family. WaaE/KdtX subfamily.</text>
</comment>
<organism evidence="3 4">
    <name type="scientific">Candidatus Fukatsuia symbiotica</name>
    <dbReference type="NCBI Taxonomy" id="1878942"/>
    <lineage>
        <taxon>Bacteria</taxon>
        <taxon>Pseudomonadati</taxon>
        <taxon>Pseudomonadota</taxon>
        <taxon>Gammaproteobacteria</taxon>
        <taxon>Enterobacterales</taxon>
        <taxon>Yersiniaceae</taxon>
        <taxon>Candidatus Fukatsuia</taxon>
    </lineage>
</organism>
<dbReference type="STRING" id="1878942.GCA_900128755_00190"/>
<evidence type="ECO:0000313" key="4">
    <source>
        <dbReference type="Proteomes" id="UP000261875"/>
    </source>
</evidence>
<evidence type="ECO:0000259" key="2">
    <source>
        <dbReference type="Pfam" id="PF00535"/>
    </source>
</evidence>
<dbReference type="Gene3D" id="3.90.550.10">
    <property type="entry name" value="Spore Coat Polysaccharide Biosynthesis Protein SpsA, Chain A"/>
    <property type="match status" value="1"/>
</dbReference>
<dbReference type="Pfam" id="PF00535">
    <property type="entry name" value="Glycos_transf_2"/>
    <property type="match status" value="1"/>
</dbReference>
<dbReference type="RefSeq" id="WP_072550434.1">
    <property type="nucleotide sequence ID" value="NZ_CP021659.1"/>
</dbReference>
<dbReference type="AlphaFoldDB" id="A0A2U8I7T4"/>
<name>A0A2U8I7T4_9GAMM</name>
<sequence>MNTKKRLSVVMITKNEAPLLIDCLLSVAWADEIVVLDSGSQDNTLLLAQHHGAKVYTNTDWQGFGKQRQLAQQYATSDYIFMIDADERMTPELKIAIETVLTTANNNAVYSCSRRNLFLGRFMRHGGWYPDQVTRLYPRQHYQYNDHAVHESLNCDPAEVTPLNGNLLHLTCRDFCTFQRKQLSYAEAWAVQRYQQGKSCHYLTIFAHAIGAFCRTWLLQAGFLDGKQGLLLAFVNAQYTFNKYTTLWSLHDQQKRKQQ</sequence>
<dbReference type="InterPro" id="IPR001173">
    <property type="entry name" value="Glyco_trans_2-like"/>
</dbReference>
<keyword evidence="4" id="KW-1185">Reference proteome</keyword>
<dbReference type="Proteomes" id="UP000261875">
    <property type="component" value="Chromosome"/>
</dbReference>
<dbReference type="InterPro" id="IPR029044">
    <property type="entry name" value="Nucleotide-diphossugar_trans"/>
</dbReference>
<accession>A0A2U8I7T4</accession>
<dbReference type="PANTHER" id="PTHR43630">
    <property type="entry name" value="POLY-BETA-1,6-N-ACETYL-D-GLUCOSAMINE SYNTHASE"/>
    <property type="match status" value="1"/>
</dbReference>
<gene>
    <name evidence="3" type="ORF">CCS41_12970</name>
</gene>